<dbReference type="InterPro" id="IPR056362">
    <property type="entry name" value="AtuA-like_ferredoxin_dom"/>
</dbReference>
<accession>A0A4D6XEU2</accession>
<proteinExistence type="predicted"/>
<evidence type="ECO:0000259" key="2">
    <source>
        <dbReference type="Pfam" id="PF23544"/>
    </source>
</evidence>
<name>A0A4D6XEU2_PSEPU</name>
<reference evidence="4" key="1">
    <citation type="submission" date="2019-04" db="EMBL/GenBank/DDBJ databases">
        <title>Genome sequence of Pseudomonas putida 1290, an auxin catabolizing strain.</title>
        <authorList>
            <person name="Laird T.S."/>
            <person name="Leveau J.H.J."/>
        </authorList>
    </citation>
    <scope>NUCLEOTIDE SEQUENCE [LARGE SCALE GENOMIC DNA]</scope>
    <source>
        <strain evidence="4">1290</strain>
    </source>
</reference>
<feature type="domain" description="AtuA-like ferredoxin-fold" evidence="2">
    <location>
        <begin position="478"/>
        <end position="579"/>
    </location>
</feature>
<protein>
    <submittedName>
        <fullName evidence="3">DUF1446 domain-containing protein</fullName>
    </submittedName>
</protein>
<dbReference type="PANTHER" id="PTHR47708">
    <property type="match status" value="1"/>
</dbReference>
<dbReference type="Proteomes" id="UP000298551">
    <property type="component" value="Chromosome"/>
</dbReference>
<dbReference type="AlphaFoldDB" id="A0A4D6XEU2"/>
<gene>
    <name evidence="3" type="ORF">E6B08_17785</name>
</gene>
<sequence length="587" mass="63102">MSKRTLRIGAGCSADTTIAWPQMANFGELDYFIADYLYEASVANFAAELQYETGTGFAAEVAGPELEPCFRRFIEKGIKIITNAGGLNPLGCAEALHAVTRRLGLEPKIAVVHGDAVLELLADGAHDMFTGEPLPEDLISANAYFGAKPIAEALALGADIVITGRVVDSAMIVAPLMHEFGWAWDDYDRLGAATAIGHLLECGPQPSGGICTDWKDIDWSNTSFPIAECFDDGTAILTTVPGTGGRIDVGTTAEQILYEINDPQRYYMPEVTCDLSELTLVQQASNRVLVSGARGYAPTSTYKVCCMQAQGWRSVITGVISGPEAEEKARRTVDAVLVRMRRLATTAGFGEFLNTHFELIGSGASQGVHALRHEAREIVYRVVVDHAERAAVEPLARVGRSSSVSMAPGTGALFSSSVAPLMRMYSTLVEKQRIPVLLAFEGETRRVEVPTHGGFDSVSVKPHAPMPVATAGAGTSVALVQLAWLRSGDKGSLSNIGVIARRPEYLPWIKAALDCEAIRDWYAHLYENPLSARIECHELPGLHALNFLMYGALGGGAVSSPRFDPMGKGLAQQLIEFPVPVPEALLR</sequence>
<feature type="domain" description="Acyclic terpene utilisation N-terminal" evidence="1">
    <location>
        <begin position="9"/>
        <end position="435"/>
    </location>
</feature>
<evidence type="ECO:0000313" key="3">
    <source>
        <dbReference type="EMBL" id="QCI13108.1"/>
    </source>
</evidence>
<evidence type="ECO:0000313" key="4">
    <source>
        <dbReference type="Proteomes" id="UP000298551"/>
    </source>
</evidence>
<evidence type="ECO:0000259" key="1">
    <source>
        <dbReference type="Pfam" id="PF07287"/>
    </source>
</evidence>
<dbReference type="EMBL" id="CP039371">
    <property type="protein sequence ID" value="QCI13108.1"/>
    <property type="molecule type" value="Genomic_DNA"/>
</dbReference>
<dbReference type="Pfam" id="PF07287">
    <property type="entry name" value="AtuA"/>
    <property type="match status" value="1"/>
</dbReference>
<organism evidence="3 4">
    <name type="scientific">Pseudomonas putida</name>
    <name type="common">Arthrobacter siderocapsulatus</name>
    <dbReference type="NCBI Taxonomy" id="303"/>
    <lineage>
        <taxon>Bacteria</taxon>
        <taxon>Pseudomonadati</taxon>
        <taxon>Pseudomonadota</taxon>
        <taxon>Gammaproteobacteria</taxon>
        <taxon>Pseudomonadales</taxon>
        <taxon>Pseudomonadaceae</taxon>
        <taxon>Pseudomonas</taxon>
    </lineage>
</organism>
<dbReference type="RefSeq" id="WP_136915256.1">
    <property type="nucleotide sequence ID" value="NZ_CP039371.1"/>
</dbReference>
<dbReference type="PANTHER" id="PTHR47708:SF2">
    <property type="entry name" value="SI:CH73-132F6.5"/>
    <property type="match status" value="1"/>
</dbReference>
<dbReference type="Pfam" id="PF23544">
    <property type="entry name" value="AtuA_ferredoxin"/>
    <property type="match status" value="1"/>
</dbReference>
<dbReference type="OrthoDB" id="9763456at2"/>
<dbReference type="InterPro" id="IPR010839">
    <property type="entry name" value="AtuA_N"/>
</dbReference>